<reference evidence="2" key="1">
    <citation type="journal article" date="2017" name="Nat. Ecol. Evol.">
        <title>Genome expansion and lineage-specific genetic innovations in the forest pathogenic fungi Armillaria.</title>
        <authorList>
            <person name="Sipos G."/>
            <person name="Prasanna A.N."/>
            <person name="Walter M.C."/>
            <person name="O'Connor E."/>
            <person name="Balint B."/>
            <person name="Krizsan K."/>
            <person name="Kiss B."/>
            <person name="Hess J."/>
            <person name="Varga T."/>
            <person name="Slot J."/>
            <person name="Riley R."/>
            <person name="Boka B."/>
            <person name="Rigling D."/>
            <person name="Barry K."/>
            <person name="Lee J."/>
            <person name="Mihaltcheva S."/>
            <person name="LaButti K."/>
            <person name="Lipzen A."/>
            <person name="Waldron R."/>
            <person name="Moloney N.M."/>
            <person name="Sperisen C."/>
            <person name="Kredics L."/>
            <person name="Vagvoelgyi C."/>
            <person name="Patrignani A."/>
            <person name="Fitzpatrick D."/>
            <person name="Nagy I."/>
            <person name="Doyle S."/>
            <person name="Anderson J.B."/>
            <person name="Grigoriev I.V."/>
            <person name="Gueldener U."/>
            <person name="Muensterkoetter M."/>
            <person name="Nagy L.G."/>
        </authorList>
    </citation>
    <scope>NUCLEOTIDE SEQUENCE [LARGE SCALE GENOMIC DNA]</scope>
    <source>
        <strain evidence="2">Ar21-2</strain>
    </source>
</reference>
<organism evidence="1 2">
    <name type="scientific">Armillaria gallica</name>
    <name type="common">Bulbous honey fungus</name>
    <name type="synonym">Armillaria bulbosa</name>
    <dbReference type="NCBI Taxonomy" id="47427"/>
    <lineage>
        <taxon>Eukaryota</taxon>
        <taxon>Fungi</taxon>
        <taxon>Dikarya</taxon>
        <taxon>Basidiomycota</taxon>
        <taxon>Agaricomycotina</taxon>
        <taxon>Agaricomycetes</taxon>
        <taxon>Agaricomycetidae</taxon>
        <taxon>Agaricales</taxon>
        <taxon>Marasmiineae</taxon>
        <taxon>Physalacriaceae</taxon>
        <taxon>Armillaria</taxon>
    </lineage>
</organism>
<gene>
    <name evidence="1" type="ORF">ARMGADRAFT_1017453</name>
</gene>
<dbReference type="EMBL" id="KZ293685">
    <property type="protein sequence ID" value="PBK86186.1"/>
    <property type="molecule type" value="Genomic_DNA"/>
</dbReference>
<accession>A0A2H3DFD7</accession>
<evidence type="ECO:0000313" key="2">
    <source>
        <dbReference type="Proteomes" id="UP000217790"/>
    </source>
</evidence>
<proteinExistence type="predicted"/>
<dbReference type="Proteomes" id="UP000217790">
    <property type="component" value="Unassembled WGS sequence"/>
</dbReference>
<protein>
    <submittedName>
        <fullName evidence="1">Uncharacterized protein</fullName>
    </submittedName>
</protein>
<evidence type="ECO:0000313" key="1">
    <source>
        <dbReference type="EMBL" id="PBK86186.1"/>
    </source>
</evidence>
<sequence>MVYSRVVASSKGGDIVVVVLEGLKKSVVAMVGEIGENGEISSDGDETTSLATVELVLVASPSAPAAVDTADKVPGVEEKSRSCIEGGGGHARVVL</sequence>
<name>A0A2H3DFD7_ARMGA</name>
<dbReference type="InParanoid" id="A0A2H3DFD7"/>
<keyword evidence="2" id="KW-1185">Reference proteome</keyword>
<dbReference type="OrthoDB" id="10614074at2759"/>
<dbReference type="AlphaFoldDB" id="A0A2H3DFD7"/>